<organism evidence="1 2">
    <name type="scientific">Collybiopsis confluens</name>
    <dbReference type="NCBI Taxonomy" id="2823264"/>
    <lineage>
        <taxon>Eukaryota</taxon>
        <taxon>Fungi</taxon>
        <taxon>Dikarya</taxon>
        <taxon>Basidiomycota</taxon>
        <taxon>Agaricomycotina</taxon>
        <taxon>Agaricomycetes</taxon>
        <taxon>Agaricomycetidae</taxon>
        <taxon>Agaricales</taxon>
        <taxon>Marasmiineae</taxon>
        <taxon>Omphalotaceae</taxon>
        <taxon>Collybiopsis</taxon>
    </lineage>
</organism>
<keyword evidence="2" id="KW-1185">Reference proteome</keyword>
<protein>
    <submittedName>
        <fullName evidence="1">Uncharacterized protein</fullName>
    </submittedName>
</protein>
<accession>A0A8H5HQ80</accession>
<dbReference type="AlphaFoldDB" id="A0A8H5HQ80"/>
<dbReference type="Proteomes" id="UP000518752">
    <property type="component" value="Unassembled WGS sequence"/>
</dbReference>
<reference evidence="1 2" key="1">
    <citation type="journal article" date="2020" name="ISME J.">
        <title>Uncovering the hidden diversity of litter-decomposition mechanisms in mushroom-forming fungi.</title>
        <authorList>
            <person name="Floudas D."/>
            <person name="Bentzer J."/>
            <person name="Ahren D."/>
            <person name="Johansson T."/>
            <person name="Persson P."/>
            <person name="Tunlid A."/>
        </authorList>
    </citation>
    <scope>NUCLEOTIDE SEQUENCE [LARGE SCALE GENOMIC DNA]</scope>
    <source>
        <strain evidence="1 2">CBS 406.79</strain>
    </source>
</reference>
<comment type="caution">
    <text evidence="1">The sequence shown here is derived from an EMBL/GenBank/DDBJ whole genome shotgun (WGS) entry which is preliminary data.</text>
</comment>
<name>A0A8H5HQ80_9AGAR</name>
<evidence type="ECO:0000313" key="2">
    <source>
        <dbReference type="Proteomes" id="UP000518752"/>
    </source>
</evidence>
<sequence length="63" mass="7273">MDFTFTLLRYPGPCFDDTHEDACLPHCTFFGLGSYLCSDSKRNRPIERLPCLHFLSRFSRAAV</sequence>
<proteinExistence type="predicted"/>
<gene>
    <name evidence="1" type="ORF">D9757_007812</name>
</gene>
<evidence type="ECO:0000313" key="1">
    <source>
        <dbReference type="EMBL" id="KAF5387437.1"/>
    </source>
</evidence>
<dbReference type="EMBL" id="JAACJN010000032">
    <property type="protein sequence ID" value="KAF5387437.1"/>
    <property type="molecule type" value="Genomic_DNA"/>
</dbReference>